<dbReference type="GO" id="GO:0005975">
    <property type="term" value="P:carbohydrate metabolic process"/>
    <property type="evidence" value="ECO:0007669"/>
    <property type="project" value="UniProtKB-ARBA"/>
</dbReference>
<gene>
    <name evidence="3" type="ORF">FL583_00235</name>
</gene>
<dbReference type="AlphaFoldDB" id="A0A545AZL4"/>
<evidence type="ECO:0000313" key="4">
    <source>
        <dbReference type="Proteomes" id="UP000317982"/>
    </source>
</evidence>
<comment type="caution">
    <text evidence="3">The sequence shown here is derived from an EMBL/GenBank/DDBJ whole genome shotgun (WGS) entry which is preliminary data.</text>
</comment>
<reference evidence="3 4" key="1">
    <citation type="submission" date="2019-07" db="EMBL/GenBank/DDBJ databases">
        <title>Cryptosporangium phraense sp. nov., isolated from plant litter.</title>
        <authorList>
            <person name="Suriyachadkun C."/>
        </authorList>
    </citation>
    <scope>NUCLEOTIDE SEQUENCE [LARGE SCALE GENOMIC DNA]</scope>
    <source>
        <strain evidence="3 4">A-T 5661</strain>
    </source>
</reference>
<keyword evidence="1" id="KW-0732">Signal</keyword>
<dbReference type="CDD" id="cd00102">
    <property type="entry name" value="IPT"/>
    <property type="match status" value="1"/>
</dbReference>
<feature type="chain" id="PRO_5039174099" description="IPT/TIG domain-containing protein" evidence="1">
    <location>
        <begin position="28"/>
        <end position="386"/>
    </location>
</feature>
<accession>A0A545AZL4</accession>
<organism evidence="3 4">
    <name type="scientific">Cryptosporangium phraense</name>
    <dbReference type="NCBI Taxonomy" id="2593070"/>
    <lineage>
        <taxon>Bacteria</taxon>
        <taxon>Bacillati</taxon>
        <taxon>Actinomycetota</taxon>
        <taxon>Actinomycetes</taxon>
        <taxon>Cryptosporangiales</taxon>
        <taxon>Cryptosporangiaceae</taxon>
        <taxon>Cryptosporangium</taxon>
    </lineage>
</organism>
<protein>
    <recommendedName>
        <fullName evidence="2">IPT/TIG domain-containing protein</fullName>
    </recommendedName>
</protein>
<dbReference type="InParanoid" id="A0A545AZL4"/>
<dbReference type="RefSeq" id="WP_142702362.1">
    <property type="nucleotide sequence ID" value="NZ_VIRS01000001.1"/>
</dbReference>
<dbReference type="SUPFAM" id="SSF81296">
    <property type="entry name" value="E set domains"/>
    <property type="match status" value="1"/>
</dbReference>
<name>A0A545AZL4_9ACTN</name>
<proteinExistence type="predicted"/>
<dbReference type="EMBL" id="VIRS01000001">
    <property type="protein sequence ID" value="TQS46744.1"/>
    <property type="molecule type" value="Genomic_DNA"/>
</dbReference>
<dbReference type="InterPro" id="IPR014756">
    <property type="entry name" value="Ig_E-set"/>
</dbReference>
<dbReference type="Gene3D" id="2.60.40.10">
    <property type="entry name" value="Immunoglobulins"/>
    <property type="match status" value="1"/>
</dbReference>
<dbReference type="InterPro" id="IPR013783">
    <property type="entry name" value="Ig-like_fold"/>
</dbReference>
<feature type="signal peptide" evidence="1">
    <location>
        <begin position="1"/>
        <end position="27"/>
    </location>
</feature>
<sequence>MFQAPSKVARLAAATAALLGAGGGAFALAPAASADTSTLITITSMSTQKGSTAGGTYVVITGSGFNSVADTDLDGFADLSAVYFGTTGAGNSATTNNATVVTVVDDTLLLAKAPAVAAGKVDVTIKDSAGNTTANTAKDDFTFIDPVSVTSITSASGVVGDSTANTPVFALFNPLGGSTVTLGFSTPALTQPAATKLTVTFAGANGAVLTTTGSYTWTAGTAASGNNAATPSTGTLKVTAPAGTPGANAVKVVIYNDGVAGTGNSLDSKYAAVISSLSRTTAPLSGVSGSLSTTPPTPALTVYGKGLQGVTQLTVSGASNASLTCAGVTGKLDTQLNCASIPAVTTAGAYSLTFTPTTSTIPVAVVGPSGSGTTATTGNTLTYVTA</sequence>
<keyword evidence="4" id="KW-1185">Reference proteome</keyword>
<evidence type="ECO:0000259" key="2">
    <source>
        <dbReference type="Pfam" id="PF01833"/>
    </source>
</evidence>
<evidence type="ECO:0000256" key="1">
    <source>
        <dbReference type="SAM" id="SignalP"/>
    </source>
</evidence>
<evidence type="ECO:0000313" key="3">
    <source>
        <dbReference type="EMBL" id="TQS46744.1"/>
    </source>
</evidence>
<dbReference type="InterPro" id="IPR002909">
    <property type="entry name" value="IPT_dom"/>
</dbReference>
<dbReference type="Pfam" id="PF01833">
    <property type="entry name" value="TIG"/>
    <property type="match status" value="1"/>
</dbReference>
<feature type="domain" description="IPT/TIG" evidence="2">
    <location>
        <begin position="41"/>
        <end position="135"/>
    </location>
</feature>
<dbReference type="Proteomes" id="UP000317982">
    <property type="component" value="Unassembled WGS sequence"/>
</dbReference>